<dbReference type="AlphaFoldDB" id="A0A2N9I2N3"/>
<protein>
    <submittedName>
        <fullName evidence="2">Uncharacterized protein</fullName>
    </submittedName>
</protein>
<evidence type="ECO:0000313" key="2">
    <source>
        <dbReference type="EMBL" id="SPD18595.1"/>
    </source>
</evidence>
<feature type="region of interest" description="Disordered" evidence="1">
    <location>
        <begin position="111"/>
        <end position="130"/>
    </location>
</feature>
<accession>A0A2N9I2N3</accession>
<gene>
    <name evidence="2" type="ORF">FSB_LOCUS46477</name>
</gene>
<name>A0A2N9I2N3_FAGSY</name>
<evidence type="ECO:0000256" key="1">
    <source>
        <dbReference type="SAM" id="MobiDB-lite"/>
    </source>
</evidence>
<dbReference type="EMBL" id="OIVN01004657">
    <property type="protein sequence ID" value="SPD18595.1"/>
    <property type="molecule type" value="Genomic_DNA"/>
</dbReference>
<proteinExistence type="predicted"/>
<organism evidence="2">
    <name type="scientific">Fagus sylvatica</name>
    <name type="common">Beechnut</name>
    <dbReference type="NCBI Taxonomy" id="28930"/>
    <lineage>
        <taxon>Eukaryota</taxon>
        <taxon>Viridiplantae</taxon>
        <taxon>Streptophyta</taxon>
        <taxon>Embryophyta</taxon>
        <taxon>Tracheophyta</taxon>
        <taxon>Spermatophyta</taxon>
        <taxon>Magnoliopsida</taxon>
        <taxon>eudicotyledons</taxon>
        <taxon>Gunneridae</taxon>
        <taxon>Pentapetalae</taxon>
        <taxon>rosids</taxon>
        <taxon>fabids</taxon>
        <taxon>Fagales</taxon>
        <taxon>Fagaceae</taxon>
        <taxon>Fagus</taxon>
    </lineage>
</organism>
<reference evidence="2" key="1">
    <citation type="submission" date="2018-02" db="EMBL/GenBank/DDBJ databases">
        <authorList>
            <person name="Cohen D.B."/>
            <person name="Kent A.D."/>
        </authorList>
    </citation>
    <scope>NUCLEOTIDE SEQUENCE</scope>
</reference>
<sequence>MADAVAQRGDTWHGRVPEAWPRVPRTCCYVLARGDSSRSLAGVWGHVQPPMEAIPMANGISSAEESERGAKFLESELGSPRSGLRKMRRRKARDHCLSGTFSGAWRRVRTPMEAVPPPNGRLAEEDSNGGATLWFRSPEDRVLECECGGGAWAAKPRTPVARGCSIGCLEARVPRLTVLGGAWKLGNSPRSCQNSGKCGSHRRRQLIIPLGLFDNLPVSISLLAKNGSDGFLLNLVETLYHSQRRGVGLDEKMGY</sequence>